<sequence length="158" mass="18130">MITVSSLGVFTVGNTLSDLLAILNVNLSAMMNERRQHPRYNARNGTYVSMLPASTCMGQLLDVSVGGLTFRYIDHERGERNREETHVFIGDDSVYLDRIPSTIIEDVPVFERSSFDVHGLSRRSAKRMRQRRVRFNGLTPDQKAQLEYFLRYRTEGRA</sequence>
<gene>
    <name evidence="1" type="ORF">DSLASN_27500</name>
</gene>
<evidence type="ECO:0008006" key="3">
    <source>
        <dbReference type="Google" id="ProtNLM"/>
    </source>
</evidence>
<name>A0ABN6F3U4_9BACT</name>
<dbReference type="Proteomes" id="UP001320148">
    <property type="component" value="Chromosome"/>
</dbReference>
<reference evidence="1 2" key="1">
    <citation type="submission" date="2021-02" db="EMBL/GenBank/DDBJ databases">
        <title>Complete genome of Desulfoluna sp. strain ASN36.</title>
        <authorList>
            <person name="Takahashi A."/>
            <person name="Kojima H."/>
            <person name="Fukui M."/>
        </authorList>
    </citation>
    <scope>NUCLEOTIDE SEQUENCE [LARGE SCALE GENOMIC DNA]</scope>
    <source>
        <strain evidence="1 2">ASN36</strain>
    </source>
</reference>
<accession>A0ABN6F3U4</accession>
<evidence type="ECO:0000313" key="1">
    <source>
        <dbReference type="EMBL" id="BCS97118.1"/>
    </source>
</evidence>
<protein>
    <recommendedName>
        <fullName evidence="3">PilZ domain-containing protein</fullName>
    </recommendedName>
</protein>
<dbReference type="SUPFAM" id="SSF141371">
    <property type="entry name" value="PilZ domain-like"/>
    <property type="match status" value="1"/>
</dbReference>
<evidence type="ECO:0000313" key="2">
    <source>
        <dbReference type="Proteomes" id="UP001320148"/>
    </source>
</evidence>
<dbReference type="RefSeq" id="WP_236888545.1">
    <property type="nucleotide sequence ID" value="NZ_AP024488.1"/>
</dbReference>
<dbReference type="EMBL" id="AP024488">
    <property type="protein sequence ID" value="BCS97118.1"/>
    <property type="molecule type" value="Genomic_DNA"/>
</dbReference>
<keyword evidence="2" id="KW-1185">Reference proteome</keyword>
<dbReference type="Gene3D" id="2.40.10.220">
    <property type="entry name" value="predicted glycosyltransferase like domains"/>
    <property type="match status" value="1"/>
</dbReference>
<organism evidence="1 2">
    <name type="scientific">Desulfoluna limicola</name>
    <dbReference type="NCBI Taxonomy" id="2810562"/>
    <lineage>
        <taxon>Bacteria</taxon>
        <taxon>Pseudomonadati</taxon>
        <taxon>Thermodesulfobacteriota</taxon>
        <taxon>Desulfobacteria</taxon>
        <taxon>Desulfobacterales</taxon>
        <taxon>Desulfolunaceae</taxon>
        <taxon>Desulfoluna</taxon>
    </lineage>
</organism>
<proteinExistence type="predicted"/>